<dbReference type="GO" id="GO:0009425">
    <property type="term" value="C:bacterial-type flagellum basal body"/>
    <property type="evidence" value="ECO:0007669"/>
    <property type="project" value="InterPro"/>
</dbReference>
<comment type="similarity">
    <text evidence="3 10">Belongs to the FliL family.</text>
</comment>
<keyword evidence="9 10" id="KW-0472">Membrane</keyword>
<evidence type="ECO:0000256" key="1">
    <source>
        <dbReference type="ARBA" id="ARBA00002254"/>
    </source>
</evidence>
<gene>
    <name evidence="12" type="ORF">F8A88_05270</name>
</gene>
<evidence type="ECO:0000313" key="12">
    <source>
        <dbReference type="EMBL" id="KAB1443650.1"/>
    </source>
</evidence>
<dbReference type="AlphaFoldDB" id="A0A6N6N5X9"/>
<keyword evidence="7 10" id="KW-0283">Flagellar rotation</keyword>
<proteinExistence type="inferred from homology"/>
<keyword evidence="12" id="KW-0969">Cilium</keyword>
<reference evidence="12 13" key="1">
    <citation type="journal article" date="2017" name="Int. J. Syst. Evol. Microbiol.">
        <title>Desulfovibrio senegalensis sp. nov., a mesophilic sulfate reducer isolated from marine sediment.</title>
        <authorList>
            <person name="Thioye A."/>
            <person name="Gam Z.B.A."/>
            <person name="Mbengue M."/>
            <person name="Cayol J.L."/>
            <person name="Joseph-Bartoli M."/>
            <person name="Toure-Kane C."/>
            <person name="Labat M."/>
        </authorList>
    </citation>
    <scope>NUCLEOTIDE SEQUENCE [LARGE SCALE GENOMIC DNA]</scope>
    <source>
        <strain evidence="12 13">DSM 101509</strain>
    </source>
</reference>
<dbReference type="InterPro" id="IPR005503">
    <property type="entry name" value="FliL"/>
</dbReference>
<dbReference type="PANTHER" id="PTHR35091:SF2">
    <property type="entry name" value="FLAGELLAR PROTEIN FLIL"/>
    <property type="match status" value="1"/>
</dbReference>
<evidence type="ECO:0000256" key="6">
    <source>
        <dbReference type="ARBA" id="ARBA00022692"/>
    </source>
</evidence>
<keyword evidence="4 10" id="KW-1003">Cell membrane</keyword>
<comment type="function">
    <text evidence="1 10">Controls the rotational direction of flagella during chemotaxis.</text>
</comment>
<accession>A0A6N6N5X9</accession>
<dbReference type="GO" id="GO:0071978">
    <property type="term" value="P:bacterial-type flagellum-dependent swarming motility"/>
    <property type="evidence" value="ECO:0007669"/>
    <property type="project" value="TreeGrafter"/>
</dbReference>
<keyword evidence="8 10" id="KW-1133">Transmembrane helix</keyword>
<evidence type="ECO:0000256" key="5">
    <source>
        <dbReference type="ARBA" id="ARBA00022500"/>
    </source>
</evidence>
<keyword evidence="5 10" id="KW-0145">Chemotaxis</keyword>
<comment type="subcellular location">
    <subcellularLocation>
        <location evidence="2">Cell membrane</location>
        <topology evidence="2">Single-pass membrane protein</topology>
    </subcellularLocation>
</comment>
<keyword evidence="12" id="KW-0282">Flagellum</keyword>
<keyword evidence="12" id="KW-0966">Cell projection</keyword>
<evidence type="ECO:0000256" key="10">
    <source>
        <dbReference type="RuleBase" id="RU364125"/>
    </source>
</evidence>
<organism evidence="12 13">
    <name type="scientific">Pseudodesulfovibrio senegalensis</name>
    <dbReference type="NCBI Taxonomy" id="1721087"/>
    <lineage>
        <taxon>Bacteria</taxon>
        <taxon>Pseudomonadati</taxon>
        <taxon>Thermodesulfobacteriota</taxon>
        <taxon>Desulfovibrionia</taxon>
        <taxon>Desulfovibrionales</taxon>
        <taxon>Desulfovibrionaceae</taxon>
    </lineage>
</organism>
<feature type="region of interest" description="Disordered" evidence="11">
    <location>
        <begin position="114"/>
        <end position="136"/>
    </location>
</feature>
<keyword evidence="13" id="KW-1185">Reference proteome</keyword>
<evidence type="ECO:0000256" key="2">
    <source>
        <dbReference type="ARBA" id="ARBA00004162"/>
    </source>
</evidence>
<feature type="transmembrane region" description="Helical" evidence="10">
    <location>
        <begin position="90"/>
        <end position="109"/>
    </location>
</feature>
<evidence type="ECO:0000256" key="7">
    <source>
        <dbReference type="ARBA" id="ARBA00022779"/>
    </source>
</evidence>
<dbReference type="Pfam" id="PF03748">
    <property type="entry name" value="FliL"/>
    <property type="match status" value="1"/>
</dbReference>
<dbReference type="Proteomes" id="UP000438699">
    <property type="component" value="Unassembled WGS sequence"/>
</dbReference>
<sequence>MVLLVPDDSEEVAAPPVDASAESSGQPKAQLDDSEASKATQKVDLDLDDAPFLEDEEEEEIELEEPEEPALEDEEPKKKKGLPPIFKNKLFYMGLTIALLLIVIVVLLFSRPSAPPPPPPETQQTEPAPEPVVEPENVKPNDILLRLDPFLIEQKDSEGTIRFLEVRLVLNTTNDELAQQFKQETFTIRNAIYYYLKNKDLAFLSDKKNADKLKKELLAVVNQYMAYGRFESLLFEQYLVR</sequence>
<evidence type="ECO:0000256" key="3">
    <source>
        <dbReference type="ARBA" id="ARBA00008281"/>
    </source>
</evidence>
<dbReference type="PANTHER" id="PTHR35091">
    <property type="entry name" value="FLAGELLAR PROTEIN FLIL"/>
    <property type="match status" value="1"/>
</dbReference>
<dbReference type="OrthoDB" id="5470759at2"/>
<name>A0A6N6N5X9_9BACT</name>
<evidence type="ECO:0000313" key="13">
    <source>
        <dbReference type="Proteomes" id="UP000438699"/>
    </source>
</evidence>
<feature type="compositionally biased region" description="Acidic residues" evidence="11">
    <location>
        <begin position="46"/>
        <end position="74"/>
    </location>
</feature>
<dbReference type="RefSeq" id="WP_151150023.1">
    <property type="nucleotide sequence ID" value="NZ_WAIE01000001.1"/>
</dbReference>
<feature type="region of interest" description="Disordered" evidence="11">
    <location>
        <begin position="1"/>
        <end position="79"/>
    </location>
</feature>
<comment type="caution">
    <text evidence="12">The sequence shown here is derived from an EMBL/GenBank/DDBJ whole genome shotgun (WGS) entry which is preliminary data.</text>
</comment>
<evidence type="ECO:0000256" key="4">
    <source>
        <dbReference type="ARBA" id="ARBA00022475"/>
    </source>
</evidence>
<keyword evidence="6 10" id="KW-0812">Transmembrane</keyword>
<evidence type="ECO:0000256" key="9">
    <source>
        <dbReference type="ARBA" id="ARBA00023136"/>
    </source>
</evidence>
<dbReference type="GO" id="GO:0005886">
    <property type="term" value="C:plasma membrane"/>
    <property type="evidence" value="ECO:0007669"/>
    <property type="project" value="UniProtKB-SubCell"/>
</dbReference>
<evidence type="ECO:0000256" key="11">
    <source>
        <dbReference type="SAM" id="MobiDB-lite"/>
    </source>
</evidence>
<dbReference type="GO" id="GO:0006935">
    <property type="term" value="P:chemotaxis"/>
    <property type="evidence" value="ECO:0007669"/>
    <property type="project" value="UniProtKB-KW"/>
</dbReference>
<dbReference type="EMBL" id="WAIE01000001">
    <property type="protein sequence ID" value="KAB1443650.1"/>
    <property type="molecule type" value="Genomic_DNA"/>
</dbReference>
<protein>
    <recommendedName>
        <fullName evidence="10">Flagellar protein FliL</fullName>
    </recommendedName>
</protein>
<evidence type="ECO:0000256" key="8">
    <source>
        <dbReference type="ARBA" id="ARBA00022989"/>
    </source>
</evidence>